<feature type="region of interest" description="Disordered" evidence="2">
    <location>
        <begin position="255"/>
        <end position="284"/>
    </location>
</feature>
<evidence type="ECO:0000256" key="2">
    <source>
        <dbReference type="SAM" id="MobiDB-lite"/>
    </source>
</evidence>
<dbReference type="AlphaFoldDB" id="A0A317ZEG0"/>
<dbReference type="PANTHER" id="PTHR21600">
    <property type="entry name" value="MITOCHONDRIAL RNA PSEUDOURIDINE SYNTHASE"/>
    <property type="match status" value="1"/>
</dbReference>
<dbReference type="Proteomes" id="UP000247099">
    <property type="component" value="Unassembled WGS sequence"/>
</dbReference>
<dbReference type="InterPro" id="IPR006224">
    <property type="entry name" value="PsdUridine_synth_RluA-like_CS"/>
</dbReference>
<proteinExistence type="inferred from homology"/>
<feature type="domain" description="Pseudouridine synthase RsuA/RluA-like" evidence="3">
    <location>
        <begin position="28"/>
        <end position="188"/>
    </location>
</feature>
<dbReference type="SUPFAM" id="SSF55120">
    <property type="entry name" value="Pseudouridine synthase"/>
    <property type="match status" value="1"/>
</dbReference>
<dbReference type="InterPro" id="IPR050188">
    <property type="entry name" value="RluA_PseudoU_synthase"/>
</dbReference>
<accession>A0A317ZEG0</accession>
<dbReference type="RefSeq" id="WP_110131171.1">
    <property type="nucleotide sequence ID" value="NZ_QHJQ01000006.1"/>
</dbReference>
<dbReference type="EMBL" id="QHJQ01000006">
    <property type="protein sequence ID" value="PXA03815.1"/>
    <property type="molecule type" value="Genomic_DNA"/>
</dbReference>
<dbReference type="InterPro" id="IPR020103">
    <property type="entry name" value="PsdUridine_synth_cat_dom_sf"/>
</dbReference>
<dbReference type="GO" id="GO:0140098">
    <property type="term" value="F:catalytic activity, acting on RNA"/>
    <property type="evidence" value="ECO:0007669"/>
    <property type="project" value="UniProtKB-ARBA"/>
</dbReference>
<gene>
    <name evidence="4" type="ORF">DDZ13_09230</name>
</gene>
<reference evidence="4 5" key="1">
    <citation type="submission" date="2018-05" db="EMBL/GenBank/DDBJ databases">
        <title>Coraliomargarita sinensis sp. nov., isolated from a marine solar saltern.</title>
        <authorList>
            <person name="Zhou L.Y."/>
        </authorList>
    </citation>
    <scope>NUCLEOTIDE SEQUENCE [LARGE SCALE GENOMIC DNA]</scope>
    <source>
        <strain evidence="4 5">WN38</strain>
    </source>
</reference>
<dbReference type="InParanoid" id="A0A317ZEG0"/>
<dbReference type="GO" id="GO:0000455">
    <property type="term" value="P:enzyme-directed rRNA pseudouridine synthesis"/>
    <property type="evidence" value="ECO:0007669"/>
    <property type="project" value="TreeGrafter"/>
</dbReference>
<name>A0A317ZEG0_9BACT</name>
<dbReference type="InterPro" id="IPR006145">
    <property type="entry name" value="PsdUridine_synth_RsuA/RluA"/>
</dbReference>
<keyword evidence="5" id="KW-1185">Reference proteome</keyword>
<evidence type="ECO:0000313" key="5">
    <source>
        <dbReference type="Proteomes" id="UP000247099"/>
    </source>
</evidence>
<comment type="caution">
    <text evidence="4">The sequence shown here is derived from an EMBL/GenBank/DDBJ whole genome shotgun (WGS) entry which is preliminary data.</text>
</comment>
<evidence type="ECO:0000256" key="1">
    <source>
        <dbReference type="ARBA" id="ARBA00010876"/>
    </source>
</evidence>
<dbReference type="CDD" id="cd02869">
    <property type="entry name" value="PseudoU_synth_RluA_like"/>
    <property type="match status" value="1"/>
</dbReference>
<dbReference type="Pfam" id="PF00849">
    <property type="entry name" value="PseudoU_synth_2"/>
    <property type="match status" value="1"/>
</dbReference>
<dbReference type="GO" id="GO:0003723">
    <property type="term" value="F:RNA binding"/>
    <property type="evidence" value="ECO:0007669"/>
    <property type="project" value="InterPro"/>
</dbReference>
<organism evidence="4 5">
    <name type="scientific">Coraliomargarita sinensis</name>
    <dbReference type="NCBI Taxonomy" id="2174842"/>
    <lineage>
        <taxon>Bacteria</taxon>
        <taxon>Pseudomonadati</taxon>
        <taxon>Verrucomicrobiota</taxon>
        <taxon>Opitutia</taxon>
        <taxon>Puniceicoccales</taxon>
        <taxon>Coraliomargaritaceae</taxon>
        <taxon>Coraliomargarita</taxon>
    </lineage>
</organism>
<dbReference type="OrthoDB" id="190268at2"/>
<dbReference type="Gene3D" id="3.30.2350.10">
    <property type="entry name" value="Pseudouridine synthase"/>
    <property type="match status" value="1"/>
</dbReference>
<comment type="similarity">
    <text evidence="1">Belongs to the pseudouridine synthase RluA family.</text>
</comment>
<evidence type="ECO:0000313" key="4">
    <source>
        <dbReference type="EMBL" id="PXA03815.1"/>
    </source>
</evidence>
<dbReference type="PROSITE" id="PS01129">
    <property type="entry name" value="PSI_RLU"/>
    <property type="match status" value="1"/>
</dbReference>
<evidence type="ECO:0000259" key="3">
    <source>
        <dbReference type="Pfam" id="PF00849"/>
    </source>
</evidence>
<protein>
    <submittedName>
        <fullName evidence="4">RNA pseudouridine synthase</fullName>
    </submittedName>
</protein>
<sequence>MSSQDTAQPDELPLNKGVHLLAANEDGLVALEKPFGAMSHPNKATDIKRSMIQASYDYENEYFFWETEEGVERKVWLINRLDSPTSGVILVGLNPEIAAIIKQEFSTHKVTKNYHALVRHKPHKHAGIWADVISKDLVNNGRKIKKGRQIKAKSGYQLVKTPVGGFPIALLKLVPVTGRTHQLRIQCSKHGHPIVGDRSYGNFRFNKEVVLETGEKRMMLHASECIVNYTYKGKAKTFRAHSELPEAFQAVLGFRPGMGKPRPTENQSEKQDSANLKGRRFKAV</sequence>
<dbReference type="PANTHER" id="PTHR21600:SF87">
    <property type="entry name" value="RNA PSEUDOURIDYLATE SYNTHASE DOMAIN-CONTAINING PROTEIN 1"/>
    <property type="match status" value="1"/>
</dbReference>
<dbReference type="GO" id="GO:0009982">
    <property type="term" value="F:pseudouridine synthase activity"/>
    <property type="evidence" value="ECO:0007669"/>
    <property type="project" value="InterPro"/>
</dbReference>